<feature type="region of interest" description="Disordered" evidence="4">
    <location>
        <begin position="352"/>
        <end position="382"/>
    </location>
</feature>
<evidence type="ECO:0000256" key="2">
    <source>
        <dbReference type="ARBA" id="ARBA00022829"/>
    </source>
</evidence>
<evidence type="ECO:0000256" key="3">
    <source>
        <dbReference type="SAM" id="Coils"/>
    </source>
</evidence>
<organism evidence="6 7">
    <name type="scientific">Colocasia esculenta</name>
    <name type="common">Wild taro</name>
    <name type="synonym">Arum esculentum</name>
    <dbReference type="NCBI Taxonomy" id="4460"/>
    <lineage>
        <taxon>Eukaryota</taxon>
        <taxon>Viridiplantae</taxon>
        <taxon>Streptophyta</taxon>
        <taxon>Embryophyta</taxon>
        <taxon>Tracheophyta</taxon>
        <taxon>Spermatophyta</taxon>
        <taxon>Magnoliopsida</taxon>
        <taxon>Liliopsida</taxon>
        <taxon>Araceae</taxon>
        <taxon>Aroideae</taxon>
        <taxon>Colocasieae</taxon>
        <taxon>Colocasia</taxon>
    </lineage>
</organism>
<dbReference type="EMBL" id="NMUH01000094">
    <property type="protein sequence ID" value="MQL71327.1"/>
    <property type="molecule type" value="Genomic_DNA"/>
</dbReference>
<evidence type="ECO:0000259" key="5">
    <source>
        <dbReference type="Pfam" id="PF07557"/>
    </source>
</evidence>
<feature type="non-terminal residue" evidence="6">
    <location>
        <position position="1"/>
    </location>
</feature>
<feature type="domain" description="Shugoshin C-terminal" evidence="5">
    <location>
        <begin position="371"/>
        <end position="394"/>
    </location>
</feature>
<feature type="non-terminal residue" evidence="6">
    <location>
        <position position="404"/>
    </location>
</feature>
<dbReference type="InterPro" id="IPR044693">
    <property type="entry name" value="SGO_plant"/>
</dbReference>
<name>A0A843TMQ0_COLES</name>
<dbReference type="PANTHER" id="PTHR34373:SF9">
    <property type="entry name" value="SHUGOSHIN 2"/>
    <property type="match status" value="1"/>
</dbReference>
<dbReference type="Pfam" id="PF07557">
    <property type="entry name" value="Shugoshin_C"/>
    <property type="match status" value="1"/>
</dbReference>
<dbReference type="GO" id="GO:0045144">
    <property type="term" value="P:meiotic sister chromatid segregation"/>
    <property type="evidence" value="ECO:0007669"/>
    <property type="project" value="InterPro"/>
</dbReference>
<evidence type="ECO:0000313" key="7">
    <source>
        <dbReference type="Proteomes" id="UP000652761"/>
    </source>
</evidence>
<dbReference type="AlphaFoldDB" id="A0A843TMQ0"/>
<feature type="region of interest" description="Disordered" evidence="4">
    <location>
        <begin position="258"/>
        <end position="305"/>
    </location>
</feature>
<comment type="caution">
    <text evidence="6">The sequence shown here is derived from an EMBL/GenBank/DDBJ whole genome shotgun (WGS) entry which is preliminary data.</text>
</comment>
<sequence>RCAPSLLIFSLTPRSSSSFGLSPIHPSGSSFVPVERERERGWGGGKLGTGLRASSMEGGSLLHLESKGNVKAERNQKVSLMENKIKDRRGLADITNMMNQVQKSAKPTTMDQKIPNPIPPSSDKDCIAHLLKENTALLRLLGERNKIIEFNDLELQKLRVSVQQLQISVQQLQQQNWQLARANSQMLEDLNSGKDRLKIAQHQLGCTVAALNTIKLELEKEKKKLKKEPCVNEATRKEQTSITCEGAAVEAPLQDEKKACIPPSRKRLTRSLGSASVTNEAGTKENNRRKSSRRGSSNFKSQTCEPQEDLFEIEDVKFPVSSLLTDHMAGSRTVQQDLSVSSSDSCSMLEVKKEEDMDAGGSQDSHHSSVGRPSRRATMGVSYKEPPLNTKMRRLFHILVVDQY</sequence>
<dbReference type="OrthoDB" id="770508at2759"/>
<evidence type="ECO:0000256" key="4">
    <source>
        <dbReference type="SAM" id="MobiDB-lite"/>
    </source>
</evidence>
<evidence type="ECO:0000256" key="1">
    <source>
        <dbReference type="ARBA" id="ARBA00010845"/>
    </source>
</evidence>
<dbReference type="InterPro" id="IPR011515">
    <property type="entry name" value="Shugoshin_C"/>
</dbReference>
<protein>
    <recommendedName>
        <fullName evidence="5">Shugoshin C-terminal domain-containing protein</fullName>
    </recommendedName>
</protein>
<proteinExistence type="inferred from homology"/>
<feature type="compositionally biased region" description="Polar residues" evidence="4">
    <location>
        <begin position="271"/>
        <end position="281"/>
    </location>
</feature>
<dbReference type="GO" id="GO:0000775">
    <property type="term" value="C:chromosome, centromeric region"/>
    <property type="evidence" value="ECO:0007669"/>
    <property type="project" value="InterPro"/>
</dbReference>
<accession>A0A843TMQ0</accession>
<dbReference type="GO" id="GO:0005634">
    <property type="term" value="C:nucleus"/>
    <property type="evidence" value="ECO:0007669"/>
    <property type="project" value="InterPro"/>
</dbReference>
<keyword evidence="7" id="KW-1185">Reference proteome</keyword>
<comment type="similarity">
    <text evidence="1">Belongs to the shugoshin family.</text>
</comment>
<keyword evidence="3" id="KW-0175">Coiled coil</keyword>
<evidence type="ECO:0000313" key="6">
    <source>
        <dbReference type="EMBL" id="MQL71327.1"/>
    </source>
</evidence>
<keyword evidence="2" id="KW-0159">Chromosome partition</keyword>
<reference evidence="6" key="1">
    <citation type="submission" date="2017-07" db="EMBL/GenBank/DDBJ databases">
        <title>Taro Niue Genome Assembly and Annotation.</title>
        <authorList>
            <person name="Atibalentja N."/>
            <person name="Keating K."/>
            <person name="Fields C.J."/>
        </authorList>
    </citation>
    <scope>NUCLEOTIDE SEQUENCE</scope>
    <source>
        <strain evidence="6">Niue_2</strain>
        <tissue evidence="6">Leaf</tissue>
    </source>
</reference>
<dbReference type="GO" id="GO:0034090">
    <property type="term" value="P:maintenance of meiotic sister chromatid cohesion"/>
    <property type="evidence" value="ECO:0007669"/>
    <property type="project" value="InterPro"/>
</dbReference>
<dbReference type="PANTHER" id="PTHR34373">
    <property type="entry name" value="SHUGOSHIN 2"/>
    <property type="match status" value="1"/>
</dbReference>
<feature type="coiled-coil region" evidence="3">
    <location>
        <begin position="155"/>
        <end position="182"/>
    </location>
</feature>
<dbReference type="Proteomes" id="UP000652761">
    <property type="component" value="Unassembled WGS sequence"/>
</dbReference>
<gene>
    <name evidence="6" type="ORF">Taro_003609</name>
</gene>